<comment type="caution">
    <text evidence="2">The sequence shown here is derived from an EMBL/GenBank/DDBJ whole genome shotgun (WGS) entry which is preliminary data.</text>
</comment>
<feature type="non-terminal residue" evidence="2">
    <location>
        <position position="49"/>
    </location>
</feature>
<dbReference type="EMBL" id="ASHM01187172">
    <property type="protein sequence ID" value="PNX65938.1"/>
    <property type="molecule type" value="Genomic_DNA"/>
</dbReference>
<dbReference type="Proteomes" id="UP000236291">
    <property type="component" value="Unassembled WGS sequence"/>
</dbReference>
<dbReference type="AlphaFoldDB" id="A0A2K3KI32"/>
<evidence type="ECO:0000313" key="2">
    <source>
        <dbReference type="EMBL" id="PNX65938.1"/>
    </source>
</evidence>
<gene>
    <name evidence="2" type="ORF">L195_g062843</name>
</gene>
<accession>A0A2K3KI32</accession>
<organism evidence="2 3">
    <name type="scientific">Trifolium pratense</name>
    <name type="common">Red clover</name>
    <dbReference type="NCBI Taxonomy" id="57577"/>
    <lineage>
        <taxon>Eukaryota</taxon>
        <taxon>Viridiplantae</taxon>
        <taxon>Streptophyta</taxon>
        <taxon>Embryophyta</taxon>
        <taxon>Tracheophyta</taxon>
        <taxon>Spermatophyta</taxon>
        <taxon>Magnoliopsida</taxon>
        <taxon>eudicotyledons</taxon>
        <taxon>Gunneridae</taxon>
        <taxon>Pentapetalae</taxon>
        <taxon>rosids</taxon>
        <taxon>fabids</taxon>
        <taxon>Fabales</taxon>
        <taxon>Fabaceae</taxon>
        <taxon>Papilionoideae</taxon>
        <taxon>50 kb inversion clade</taxon>
        <taxon>NPAAA clade</taxon>
        <taxon>Hologalegina</taxon>
        <taxon>IRL clade</taxon>
        <taxon>Trifolieae</taxon>
        <taxon>Trifolium</taxon>
    </lineage>
</organism>
<feature type="region of interest" description="Disordered" evidence="1">
    <location>
        <begin position="1"/>
        <end position="49"/>
    </location>
</feature>
<sequence length="49" mass="5562">MRRRGNGRLYLARGSRRDQRPAPGRKIAGQERSPSRILLAHHATGCQRP</sequence>
<reference evidence="2 3" key="2">
    <citation type="journal article" date="2017" name="Front. Plant Sci.">
        <title>Gene Classification and Mining of Molecular Markers Useful in Red Clover (Trifolium pratense) Breeding.</title>
        <authorList>
            <person name="Istvanek J."/>
            <person name="Dluhosova J."/>
            <person name="Dluhos P."/>
            <person name="Patkova L."/>
            <person name="Nedelnik J."/>
            <person name="Repkova J."/>
        </authorList>
    </citation>
    <scope>NUCLEOTIDE SEQUENCE [LARGE SCALE GENOMIC DNA]</scope>
    <source>
        <strain evidence="3">cv. Tatra</strain>
        <tissue evidence="2">Young leaves</tissue>
    </source>
</reference>
<proteinExistence type="predicted"/>
<protein>
    <submittedName>
        <fullName evidence="2">Uncharacterized protein</fullName>
    </submittedName>
</protein>
<evidence type="ECO:0000313" key="3">
    <source>
        <dbReference type="Proteomes" id="UP000236291"/>
    </source>
</evidence>
<name>A0A2K3KI32_TRIPR</name>
<reference evidence="2 3" key="1">
    <citation type="journal article" date="2014" name="Am. J. Bot.">
        <title>Genome assembly and annotation for red clover (Trifolium pratense; Fabaceae).</title>
        <authorList>
            <person name="Istvanek J."/>
            <person name="Jaros M."/>
            <person name="Krenek A."/>
            <person name="Repkova J."/>
        </authorList>
    </citation>
    <scope>NUCLEOTIDE SEQUENCE [LARGE SCALE GENOMIC DNA]</scope>
    <source>
        <strain evidence="3">cv. Tatra</strain>
        <tissue evidence="2">Young leaves</tissue>
    </source>
</reference>
<evidence type="ECO:0000256" key="1">
    <source>
        <dbReference type="SAM" id="MobiDB-lite"/>
    </source>
</evidence>